<keyword evidence="2" id="KW-0472">Membrane</keyword>
<feature type="compositionally biased region" description="Polar residues" evidence="1">
    <location>
        <begin position="318"/>
        <end position="331"/>
    </location>
</feature>
<keyword evidence="2" id="KW-1133">Transmembrane helix</keyword>
<evidence type="ECO:0000313" key="4">
    <source>
        <dbReference type="Proteomes" id="UP000268093"/>
    </source>
</evidence>
<evidence type="ECO:0000256" key="1">
    <source>
        <dbReference type="SAM" id="MobiDB-lite"/>
    </source>
</evidence>
<name>A0A432ZYV5_9FUNG</name>
<protein>
    <submittedName>
        <fullName evidence="3">Uncharacterized protein</fullName>
    </submittedName>
</protein>
<feature type="region of interest" description="Disordered" evidence="1">
    <location>
        <begin position="69"/>
        <end position="92"/>
    </location>
</feature>
<sequence length="458" mass="49895">MATNPKVRRRRTLNVEDLVRRMQEVLGITAAGVTRREGRGRNSARFVETETEGGEVAATGRKRRMLGGVFGSMKSRPTSLSTPPSTPMGNRPPLSGSTYVGLYHSLSTGLPLTSIVEVGPAQVASGSEDERATGWRVGGEAEVEVEAEEWSRPNGVFVTTTQKPGSRNNLNSPVVEATRSAIVQALPSALDPVRSRRAVSFPPASTARDGSSSMERVAALRSRARDLVAMLRELEVKIQAGGVFCSFLFWLSLALGAPMLIVMFVRVVEARARDVFEAQLLGRLDAEMERAARADAGGSEVFVESGRGDMGLVEKDTSSVSSAGATEPTSSDGREPHENGDLRNEGRIESSDGRRNTFGLFGAPEVCRWVGFLTQSFGKRASFCSASNYDPFPDPDLIHDPAPDSRTRMRTRIQMLEDRLRRERVARIAAEAKLAEEEQVRTNRAQFGTFVNANFKAF</sequence>
<proteinExistence type="predicted"/>
<accession>A0A432ZYV5</accession>
<reference evidence="3 4" key="1">
    <citation type="journal article" date="2018" name="New Phytol.">
        <title>Phylogenomics of Endogonaceae and evolution of mycorrhizas within Mucoromycota.</title>
        <authorList>
            <person name="Chang Y."/>
            <person name="Desiro A."/>
            <person name="Na H."/>
            <person name="Sandor L."/>
            <person name="Lipzen A."/>
            <person name="Clum A."/>
            <person name="Barry K."/>
            <person name="Grigoriev I.V."/>
            <person name="Martin F.M."/>
            <person name="Stajich J.E."/>
            <person name="Smith M.E."/>
            <person name="Bonito G."/>
            <person name="Spatafora J.W."/>
        </authorList>
    </citation>
    <scope>NUCLEOTIDE SEQUENCE [LARGE SCALE GENOMIC DNA]</scope>
    <source>
        <strain evidence="3 4">GMNB39</strain>
    </source>
</reference>
<evidence type="ECO:0000313" key="3">
    <source>
        <dbReference type="EMBL" id="RUO95648.1"/>
    </source>
</evidence>
<keyword evidence="2" id="KW-0812">Transmembrane</keyword>
<organism evidence="3 4">
    <name type="scientific">Jimgerdemannia flammicorona</name>
    <dbReference type="NCBI Taxonomy" id="994334"/>
    <lineage>
        <taxon>Eukaryota</taxon>
        <taxon>Fungi</taxon>
        <taxon>Fungi incertae sedis</taxon>
        <taxon>Mucoromycota</taxon>
        <taxon>Mucoromycotina</taxon>
        <taxon>Endogonomycetes</taxon>
        <taxon>Endogonales</taxon>
        <taxon>Endogonaceae</taxon>
        <taxon>Jimgerdemannia</taxon>
    </lineage>
</organism>
<feature type="transmembrane region" description="Helical" evidence="2">
    <location>
        <begin position="240"/>
        <end position="265"/>
    </location>
</feature>
<comment type="caution">
    <text evidence="3">The sequence shown here is derived from an EMBL/GenBank/DDBJ whole genome shotgun (WGS) entry which is preliminary data.</text>
</comment>
<dbReference type="AlphaFoldDB" id="A0A432ZYV5"/>
<feature type="compositionally biased region" description="Basic and acidic residues" evidence="1">
    <location>
        <begin position="332"/>
        <end position="354"/>
    </location>
</feature>
<feature type="region of interest" description="Disordered" evidence="1">
    <location>
        <begin position="312"/>
        <end position="354"/>
    </location>
</feature>
<gene>
    <name evidence="3" type="ORF">BC936DRAFT_143535</name>
</gene>
<dbReference type="EMBL" id="RBNI01027233">
    <property type="protein sequence ID" value="RUO95648.1"/>
    <property type="molecule type" value="Genomic_DNA"/>
</dbReference>
<feature type="non-terminal residue" evidence="3">
    <location>
        <position position="458"/>
    </location>
</feature>
<keyword evidence="4" id="KW-1185">Reference proteome</keyword>
<evidence type="ECO:0000256" key="2">
    <source>
        <dbReference type="SAM" id="Phobius"/>
    </source>
</evidence>
<dbReference type="Proteomes" id="UP000268093">
    <property type="component" value="Unassembled WGS sequence"/>
</dbReference>